<organism evidence="1 2">
    <name type="scientific">Paraphoma chrysanthemicola</name>
    <dbReference type="NCBI Taxonomy" id="798071"/>
    <lineage>
        <taxon>Eukaryota</taxon>
        <taxon>Fungi</taxon>
        <taxon>Dikarya</taxon>
        <taxon>Ascomycota</taxon>
        <taxon>Pezizomycotina</taxon>
        <taxon>Dothideomycetes</taxon>
        <taxon>Pleosporomycetidae</taxon>
        <taxon>Pleosporales</taxon>
        <taxon>Pleosporineae</taxon>
        <taxon>Phaeosphaeriaceae</taxon>
        <taxon>Paraphoma</taxon>
    </lineage>
</organism>
<dbReference type="CDD" id="cd09917">
    <property type="entry name" value="F-box_SF"/>
    <property type="match status" value="1"/>
</dbReference>
<reference evidence="1" key="1">
    <citation type="journal article" date="2021" name="Nat. Commun.">
        <title>Genetic determinants of endophytism in the Arabidopsis root mycobiome.</title>
        <authorList>
            <person name="Mesny F."/>
            <person name="Miyauchi S."/>
            <person name="Thiergart T."/>
            <person name="Pickel B."/>
            <person name="Atanasova L."/>
            <person name="Karlsson M."/>
            <person name="Huettel B."/>
            <person name="Barry K.W."/>
            <person name="Haridas S."/>
            <person name="Chen C."/>
            <person name="Bauer D."/>
            <person name="Andreopoulos W."/>
            <person name="Pangilinan J."/>
            <person name="LaButti K."/>
            <person name="Riley R."/>
            <person name="Lipzen A."/>
            <person name="Clum A."/>
            <person name="Drula E."/>
            <person name="Henrissat B."/>
            <person name="Kohler A."/>
            <person name="Grigoriev I.V."/>
            <person name="Martin F.M."/>
            <person name="Hacquard S."/>
        </authorList>
    </citation>
    <scope>NUCLEOTIDE SEQUENCE</scope>
    <source>
        <strain evidence="1">MPI-SDFR-AT-0120</strain>
    </source>
</reference>
<dbReference type="EMBL" id="JAGMVJ010000003">
    <property type="protein sequence ID" value="KAH7092271.1"/>
    <property type="molecule type" value="Genomic_DNA"/>
</dbReference>
<evidence type="ECO:0000313" key="2">
    <source>
        <dbReference type="Proteomes" id="UP000813461"/>
    </source>
</evidence>
<protein>
    <recommendedName>
        <fullName evidence="3">F-box domain-containing protein</fullName>
    </recommendedName>
</protein>
<proteinExistence type="predicted"/>
<name>A0A8K0RGD6_9PLEO</name>
<evidence type="ECO:0008006" key="3">
    <source>
        <dbReference type="Google" id="ProtNLM"/>
    </source>
</evidence>
<gene>
    <name evidence="1" type="ORF">FB567DRAFT_235218</name>
</gene>
<dbReference type="AlphaFoldDB" id="A0A8K0RGD6"/>
<sequence>MGNYFTVEAPSDADRCANPTSICDLPTELIIRILDLCNSEEVARICQTCCLLHDVSPPHLYHTIDLSSHHVKSNAESVPAGEHGVPFSSLRRKWTHQDYVANKKQERFMQTLKEHPALSRHVRSLCWTFFDFSTIAPEDFKDEELASSYEYLYDMTDEGFQVPIDTGKGKAVWQTIESMINVTSVDICWLDEGRRFILPQPLFPSLIRVRLSGIMTREMVQCILTYPARLERLELDNLLQWSEIEPPIPKFPIFLEAATYWRDNANAHKVIHRGRLMAESLNPVLGHCKSLSSLCIATVGNGDYIEWSTDWEDRCYSAWARFIDSTRHQLRHFSFKQGVDHSHATRGKEMWRRGRIVSSNSRFLDLLFLSWILPTLVKSPWPNVQRMMIRGVGYTIEMEYRQQPPLEPEFATPGVTYSVNECRRRFGNYKVEIRRAVFSHAARNELQALLPSGAELVVEEKQEKDYDELWQCDDSGLALYPIDDE</sequence>
<keyword evidence="2" id="KW-1185">Reference proteome</keyword>
<dbReference type="OrthoDB" id="4252443at2759"/>
<comment type="caution">
    <text evidence="1">The sequence shown here is derived from an EMBL/GenBank/DDBJ whole genome shotgun (WGS) entry which is preliminary data.</text>
</comment>
<dbReference type="Proteomes" id="UP000813461">
    <property type="component" value="Unassembled WGS sequence"/>
</dbReference>
<evidence type="ECO:0000313" key="1">
    <source>
        <dbReference type="EMBL" id="KAH7092271.1"/>
    </source>
</evidence>
<accession>A0A8K0RGD6</accession>